<proteinExistence type="predicted"/>
<evidence type="ECO:0000256" key="1">
    <source>
        <dbReference type="SAM" id="MobiDB-lite"/>
    </source>
</evidence>
<feature type="region of interest" description="Disordered" evidence="1">
    <location>
        <begin position="151"/>
        <end position="209"/>
    </location>
</feature>
<name>A0A5N6PFP9_9ASTR</name>
<dbReference type="Proteomes" id="UP000326396">
    <property type="component" value="Linkage Group LG12"/>
</dbReference>
<dbReference type="InterPro" id="IPR054722">
    <property type="entry name" value="PolX-like_BBD"/>
</dbReference>
<sequence>MTGNKSLHSTLDTSVGGKVRFGNNSSMVIEGKGSMLLECKNGEQQLLTDIPYIPYLKNNIFRIGQAEKGGCEITIKQGALTMTELDGILLMKTQRTPSRLYKINLKVGLAICLLTNLNDAAWLWHAHLGHQRTEQNERGFEICVDLTNNTTGMQKNGPAEAGDPHSPSTGSPTRFSDSSLDANETNQTPAPSVFSSPESSVKGRGPMLSRLPTDIINPLDPHLAEQETCNDTPTKGFTFDTGSSGVLCQFHSAGMTHFFPYSPRQASNDTLDDRVKRCALSAIYCSGLADDPLAYF</sequence>
<reference evidence="3 4" key="1">
    <citation type="submission" date="2019-05" db="EMBL/GenBank/DDBJ databases">
        <title>Mikania micrantha, genome provides insights into the molecular mechanism of rapid growth.</title>
        <authorList>
            <person name="Liu B."/>
        </authorList>
    </citation>
    <scope>NUCLEOTIDE SEQUENCE [LARGE SCALE GENOMIC DNA]</scope>
    <source>
        <strain evidence="3">NLD-2019</strain>
        <tissue evidence="3">Leaf</tissue>
    </source>
</reference>
<evidence type="ECO:0000259" key="2">
    <source>
        <dbReference type="Pfam" id="PF22936"/>
    </source>
</evidence>
<dbReference type="AlphaFoldDB" id="A0A5N6PFP9"/>
<dbReference type="OrthoDB" id="2015125at2759"/>
<comment type="caution">
    <text evidence="3">The sequence shown here is derived from an EMBL/GenBank/DDBJ whole genome shotgun (WGS) entry which is preliminary data.</text>
</comment>
<evidence type="ECO:0000313" key="4">
    <source>
        <dbReference type="Proteomes" id="UP000326396"/>
    </source>
</evidence>
<dbReference type="Pfam" id="PF22936">
    <property type="entry name" value="Pol_BBD"/>
    <property type="match status" value="1"/>
</dbReference>
<evidence type="ECO:0000313" key="3">
    <source>
        <dbReference type="EMBL" id="KAD6453332.1"/>
    </source>
</evidence>
<accession>A0A5N6PFP9</accession>
<dbReference type="EMBL" id="SZYD01000004">
    <property type="protein sequence ID" value="KAD6453332.1"/>
    <property type="molecule type" value="Genomic_DNA"/>
</dbReference>
<organism evidence="3 4">
    <name type="scientific">Mikania micrantha</name>
    <name type="common">bitter vine</name>
    <dbReference type="NCBI Taxonomy" id="192012"/>
    <lineage>
        <taxon>Eukaryota</taxon>
        <taxon>Viridiplantae</taxon>
        <taxon>Streptophyta</taxon>
        <taxon>Embryophyta</taxon>
        <taxon>Tracheophyta</taxon>
        <taxon>Spermatophyta</taxon>
        <taxon>Magnoliopsida</taxon>
        <taxon>eudicotyledons</taxon>
        <taxon>Gunneridae</taxon>
        <taxon>Pentapetalae</taxon>
        <taxon>asterids</taxon>
        <taxon>campanulids</taxon>
        <taxon>Asterales</taxon>
        <taxon>Asteraceae</taxon>
        <taxon>Asteroideae</taxon>
        <taxon>Heliantheae alliance</taxon>
        <taxon>Eupatorieae</taxon>
        <taxon>Mikania</taxon>
    </lineage>
</organism>
<feature type="compositionally biased region" description="Polar residues" evidence="1">
    <location>
        <begin position="166"/>
        <end position="199"/>
    </location>
</feature>
<gene>
    <name evidence="3" type="ORF">E3N88_08037</name>
</gene>
<keyword evidence="4" id="KW-1185">Reference proteome</keyword>
<feature type="domain" description="Retrovirus-related Pol polyprotein from transposon TNT 1-94-like beta-barrel" evidence="2">
    <location>
        <begin position="1"/>
        <end position="71"/>
    </location>
</feature>
<protein>
    <recommendedName>
        <fullName evidence="2">Retrovirus-related Pol polyprotein from transposon TNT 1-94-like beta-barrel domain-containing protein</fullName>
    </recommendedName>
</protein>